<dbReference type="GO" id="GO:0016757">
    <property type="term" value="F:glycosyltransferase activity"/>
    <property type="evidence" value="ECO:0007669"/>
    <property type="project" value="UniProtKB-KW"/>
</dbReference>
<evidence type="ECO:0000256" key="6">
    <source>
        <dbReference type="ARBA" id="ARBA00023136"/>
    </source>
</evidence>
<keyword evidence="4 7" id="KW-0256">Endoplasmic reticulum</keyword>
<evidence type="ECO:0000256" key="4">
    <source>
        <dbReference type="ARBA" id="ARBA00022824"/>
    </source>
</evidence>
<name>A0AAJ6YG58_9HYME</name>
<dbReference type="AlphaFoldDB" id="A0AAJ6YG58"/>
<dbReference type="PANTHER" id="PTHR16433:SF0">
    <property type="entry name" value="DOLICHOL-PHOSPHATE MANNOSYLTRANSFERASE SUBUNIT 3"/>
    <property type="match status" value="1"/>
</dbReference>
<comment type="subcellular location">
    <subcellularLocation>
        <location evidence="1 7">Endoplasmic reticulum membrane</location>
        <topology evidence="1 7">Multi-pass membrane protein</topology>
    </subcellularLocation>
</comment>
<sequence>MRMTKLMEWILVGLLVLSSWIAVLIGKPNYANLNWYYKWFPVIFIFLFAVYAVITVLYRVFTFNNCKAAAIELQNQIKEARADLESKGISFKKQL</sequence>
<keyword evidence="8" id="KW-1185">Reference proteome</keyword>
<dbReference type="Pfam" id="PF08285">
    <property type="entry name" value="DPM3"/>
    <property type="match status" value="1"/>
</dbReference>
<gene>
    <name evidence="9" type="primary">LOC105361870</name>
</gene>
<evidence type="ECO:0000256" key="7">
    <source>
        <dbReference type="RuleBase" id="RU365085"/>
    </source>
</evidence>
<comment type="subunit">
    <text evidence="7">Component of the dolichol-phosphate mannose (DPM) synthase complex.</text>
</comment>
<reference evidence="9" key="1">
    <citation type="submission" date="2025-08" db="UniProtKB">
        <authorList>
            <consortium name="RefSeq"/>
        </authorList>
    </citation>
    <scope>IDENTIFICATION</scope>
</reference>
<dbReference type="GeneID" id="105361870"/>
<keyword evidence="9" id="KW-0328">Glycosyltransferase</keyword>
<evidence type="ECO:0000313" key="8">
    <source>
        <dbReference type="Proteomes" id="UP000695007"/>
    </source>
</evidence>
<dbReference type="GO" id="GO:0033185">
    <property type="term" value="C:dolichol-phosphate-mannose synthase complex"/>
    <property type="evidence" value="ECO:0007669"/>
    <property type="project" value="TreeGrafter"/>
</dbReference>
<dbReference type="InterPro" id="IPR013174">
    <property type="entry name" value="DPM3"/>
</dbReference>
<dbReference type="RefSeq" id="XP_011497456.1">
    <property type="nucleotide sequence ID" value="XM_011499154.1"/>
</dbReference>
<dbReference type="KEGG" id="csol:105361870"/>
<dbReference type="PANTHER" id="PTHR16433">
    <property type="entry name" value="DOLICHOL-PHOSPHATE MANNOSYLTRANSFERASE SUBUNIT 3"/>
    <property type="match status" value="1"/>
</dbReference>
<feature type="transmembrane region" description="Helical" evidence="7">
    <location>
        <begin position="36"/>
        <end position="58"/>
    </location>
</feature>
<organism evidence="8 9">
    <name type="scientific">Ceratosolen solmsi marchali</name>
    <dbReference type="NCBI Taxonomy" id="326594"/>
    <lineage>
        <taxon>Eukaryota</taxon>
        <taxon>Metazoa</taxon>
        <taxon>Ecdysozoa</taxon>
        <taxon>Arthropoda</taxon>
        <taxon>Hexapoda</taxon>
        <taxon>Insecta</taxon>
        <taxon>Pterygota</taxon>
        <taxon>Neoptera</taxon>
        <taxon>Endopterygota</taxon>
        <taxon>Hymenoptera</taxon>
        <taxon>Apocrita</taxon>
        <taxon>Proctotrupomorpha</taxon>
        <taxon>Chalcidoidea</taxon>
        <taxon>Agaonidae</taxon>
        <taxon>Agaoninae</taxon>
        <taxon>Ceratosolen</taxon>
    </lineage>
</organism>
<evidence type="ECO:0000256" key="1">
    <source>
        <dbReference type="ARBA" id="ARBA00004477"/>
    </source>
</evidence>
<comment type="similarity">
    <text evidence="2 7">Belongs to the DPM3 family.</text>
</comment>
<evidence type="ECO:0000256" key="5">
    <source>
        <dbReference type="ARBA" id="ARBA00022989"/>
    </source>
</evidence>
<evidence type="ECO:0000256" key="3">
    <source>
        <dbReference type="ARBA" id="ARBA00022692"/>
    </source>
</evidence>
<keyword evidence="9" id="KW-0808">Transferase</keyword>
<comment type="function">
    <text evidence="7">Stabilizer subunit of the dolichol-phosphate mannose (DPM) synthase complex; tethers catalytic subunit to the ER.</text>
</comment>
<dbReference type="CTD" id="54344"/>
<keyword evidence="5 7" id="KW-1133">Transmembrane helix</keyword>
<proteinExistence type="inferred from homology"/>
<protein>
    <recommendedName>
        <fullName evidence="7">Dolichol-phosphate mannosyltransferase subunit 3</fullName>
    </recommendedName>
</protein>
<comment type="caution">
    <text evidence="7">Lacks conserved residue(s) required for the propagation of feature annotation.</text>
</comment>
<dbReference type="Proteomes" id="UP000695007">
    <property type="component" value="Unplaced"/>
</dbReference>
<keyword evidence="3 7" id="KW-0812">Transmembrane</keyword>
<keyword evidence="6 7" id="KW-0472">Membrane</keyword>
<dbReference type="GO" id="GO:0005789">
    <property type="term" value="C:endoplasmic reticulum membrane"/>
    <property type="evidence" value="ECO:0007669"/>
    <property type="project" value="UniProtKB-SubCell"/>
</dbReference>
<dbReference type="GO" id="GO:0006506">
    <property type="term" value="P:GPI anchor biosynthetic process"/>
    <property type="evidence" value="ECO:0007669"/>
    <property type="project" value="TreeGrafter"/>
</dbReference>
<evidence type="ECO:0000256" key="2">
    <source>
        <dbReference type="ARBA" id="ARBA00010430"/>
    </source>
</evidence>
<evidence type="ECO:0000313" key="9">
    <source>
        <dbReference type="RefSeq" id="XP_011497456.1"/>
    </source>
</evidence>
<accession>A0AAJ6YG58</accession>
<comment type="pathway">
    <text evidence="7">Protein modification; protein glycosylation.</text>
</comment>